<dbReference type="Pfam" id="PF00808">
    <property type="entry name" value="CBFD_NFYB_HMF"/>
    <property type="match status" value="1"/>
</dbReference>
<dbReference type="Proteomes" id="UP000292362">
    <property type="component" value="Unassembled WGS sequence"/>
</dbReference>
<evidence type="ECO:0000313" key="3">
    <source>
        <dbReference type="EMBL" id="TBT97607.1"/>
    </source>
</evidence>
<accession>A0A4Q9KS98</accession>
<name>A0A4Q9KS98_9MICR</name>
<protein>
    <recommendedName>
        <fullName evidence="2">Transcription factor CBF/NF-Y/archaeal histone domain-containing protein</fullName>
    </recommendedName>
</protein>
<dbReference type="Gene3D" id="1.10.20.10">
    <property type="entry name" value="Histone, subunit A"/>
    <property type="match status" value="1"/>
</dbReference>
<reference evidence="3 4" key="1">
    <citation type="submission" date="2017-12" db="EMBL/GenBank/DDBJ databases">
        <authorList>
            <person name="Pombert J.-F."/>
            <person name="Haag K.L."/>
            <person name="Ebert D."/>
        </authorList>
    </citation>
    <scope>NUCLEOTIDE SEQUENCE [LARGE SCALE GENOMIC DNA]</scope>
    <source>
        <strain evidence="3">FI-OER-3-3</strain>
    </source>
</reference>
<dbReference type="GO" id="GO:0046982">
    <property type="term" value="F:protein heterodimerization activity"/>
    <property type="evidence" value="ECO:0007669"/>
    <property type="project" value="InterPro"/>
</dbReference>
<evidence type="ECO:0000256" key="1">
    <source>
        <dbReference type="SAM" id="MobiDB-lite"/>
    </source>
</evidence>
<evidence type="ECO:0000313" key="4">
    <source>
        <dbReference type="Proteomes" id="UP000292362"/>
    </source>
</evidence>
<proteinExistence type="predicted"/>
<dbReference type="EMBL" id="PITJ01002169">
    <property type="protein sequence ID" value="TBT97607.1"/>
    <property type="molecule type" value="Genomic_DNA"/>
</dbReference>
<dbReference type="VEuPathDB" id="MicrosporidiaDB:CWI37_2169p0020"/>
<feature type="domain" description="Transcription factor CBF/NF-Y/archaeal histone" evidence="2">
    <location>
        <begin position="54"/>
        <end position="112"/>
    </location>
</feature>
<dbReference type="AlphaFoldDB" id="A0A4Q9KS98"/>
<comment type="caution">
    <text evidence="3">The sequence shown here is derived from an EMBL/GenBank/DDBJ whole genome shotgun (WGS) entry which is preliminary data.</text>
</comment>
<dbReference type="InterPro" id="IPR003958">
    <property type="entry name" value="CBFA_NFYB_domain"/>
</dbReference>
<dbReference type="SUPFAM" id="SSF47113">
    <property type="entry name" value="Histone-fold"/>
    <property type="match status" value="1"/>
</dbReference>
<organism evidence="3 4">
    <name type="scientific">Hamiltosporidium tvaerminnensis</name>
    <dbReference type="NCBI Taxonomy" id="1176355"/>
    <lineage>
        <taxon>Eukaryota</taxon>
        <taxon>Fungi</taxon>
        <taxon>Fungi incertae sedis</taxon>
        <taxon>Microsporidia</taxon>
        <taxon>Dubosqiidae</taxon>
        <taxon>Hamiltosporidium</taxon>
    </lineage>
</organism>
<gene>
    <name evidence="3" type="ORF">CWI37_2169p0020</name>
</gene>
<sequence length="130" mass="15095">MSENSEKINQGGTKNQQENTNEINLNIENDLNKETALKNIINQLKSNEDLPSLKKIKKLIKENHDITKISDNSVDLIFNASKSIFLFLVVKSIEESQKKKRKTLMIEDIKTVIKKYKINFLTEMLQMNKK</sequence>
<dbReference type="InterPro" id="IPR009072">
    <property type="entry name" value="Histone-fold"/>
</dbReference>
<evidence type="ECO:0000259" key="2">
    <source>
        <dbReference type="Pfam" id="PF00808"/>
    </source>
</evidence>
<feature type="region of interest" description="Disordered" evidence="1">
    <location>
        <begin position="1"/>
        <end position="22"/>
    </location>
</feature>